<dbReference type="PANTHER" id="PTHR36920">
    <property type="match status" value="1"/>
</dbReference>
<dbReference type="Pfam" id="PF03922">
    <property type="entry name" value="OmpW"/>
    <property type="match status" value="1"/>
</dbReference>
<proteinExistence type="predicted"/>
<keyword evidence="4" id="KW-1185">Reference proteome</keyword>
<keyword evidence="2" id="KW-0732">Signal</keyword>
<dbReference type="RefSeq" id="WP_394478358.1">
    <property type="nucleotide sequence ID" value="NZ_JBIGHV010000003.1"/>
</dbReference>
<reference evidence="3 4" key="1">
    <citation type="submission" date="2024-08" db="EMBL/GenBank/DDBJ databases">
        <authorList>
            <person name="Lu H."/>
        </authorList>
    </citation>
    <scope>NUCLEOTIDE SEQUENCE [LARGE SCALE GENOMIC DNA]</scope>
    <source>
        <strain evidence="3 4">LYH14W</strain>
    </source>
</reference>
<comment type="caution">
    <text evidence="3">The sequence shown here is derived from an EMBL/GenBank/DDBJ whole genome shotgun (WGS) entry which is preliminary data.</text>
</comment>
<evidence type="ECO:0000313" key="4">
    <source>
        <dbReference type="Proteomes" id="UP001606210"/>
    </source>
</evidence>
<protein>
    <submittedName>
        <fullName evidence="3">OmpW family protein</fullName>
    </submittedName>
</protein>
<dbReference type="EMBL" id="JBIGHV010000003">
    <property type="protein sequence ID" value="MFG6430250.1"/>
    <property type="molecule type" value="Genomic_DNA"/>
</dbReference>
<dbReference type="SUPFAM" id="SSF56925">
    <property type="entry name" value="OMPA-like"/>
    <property type="match status" value="1"/>
</dbReference>
<sequence>MKTKFLLAAAATLLASSGAFAQSAGSFIVHAGGAQVSPDVDSSDLTVPSLVGTKFDVKKASAFVGGVTYFTGDHLSFDLSVAAPFKHDVLGAGAIAGTGRLATVKSQPISLLAQYRFGNASSALRPFVGAGVTYHHLSRSKATAALSGISGGSASMPTTLAMKSRLGPTVEVGAAYNVTRDWSASLSVGKTLLKTTGTLSTGQTFETSLDPVTIKFAIGYRF</sequence>
<feature type="chain" id="PRO_5045773603" evidence="2">
    <location>
        <begin position="22"/>
        <end position="222"/>
    </location>
</feature>
<dbReference type="InterPro" id="IPR011250">
    <property type="entry name" value="OMP/PagP_B-barrel"/>
</dbReference>
<comment type="subcellular location">
    <subcellularLocation>
        <location evidence="1">Cell outer membrane</location>
    </subcellularLocation>
</comment>
<evidence type="ECO:0000256" key="1">
    <source>
        <dbReference type="ARBA" id="ARBA00004442"/>
    </source>
</evidence>
<name>A0ABW7F162_9BURK</name>
<accession>A0ABW7F162</accession>
<dbReference type="PANTHER" id="PTHR36920:SF1">
    <property type="entry name" value="OUTER MEMBRANE PROTEIN W"/>
    <property type="match status" value="1"/>
</dbReference>
<organism evidence="3 4">
    <name type="scientific">Pelomonas parva</name>
    <dbReference type="NCBI Taxonomy" id="3299032"/>
    <lineage>
        <taxon>Bacteria</taxon>
        <taxon>Pseudomonadati</taxon>
        <taxon>Pseudomonadota</taxon>
        <taxon>Betaproteobacteria</taxon>
        <taxon>Burkholderiales</taxon>
        <taxon>Sphaerotilaceae</taxon>
        <taxon>Roseateles</taxon>
    </lineage>
</organism>
<evidence type="ECO:0000256" key="2">
    <source>
        <dbReference type="SAM" id="SignalP"/>
    </source>
</evidence>
<dbReference type="Proteomes" id="UP001606210">
    <property type="component" value="Unassembled WGS sequence"/>
</dbReference>
<dbReference type="Gene3D" id="2.40.160.20">
    <property type="match status" value="1"/>
</dbReference>
<dbReference type="InterPro" id="IPR005618">
    <property type="entry name" value="OMPW"/>
</dbReference>
<gene>
    <name evidence="3" type="ORF">ACG00Y_10020</name>
</gene>
<feature type="signal peptide" evidence="2">
    <location>
        <begin position="1"/>
        <end position="21"/>
    </location>
</feature>
<evidence type="ECO:0000313" key="3">
    <source>
        <dbReference type="EMBL" id="MFG6430250.1"/>
    </source>
</evidence>